<dbReference type="Pfam" id="PF13091">
    <property type="entry name" value="PLDc_2"/>
    <property type="match status" value="1"/>
</dbReference>
<dbReference type="SUPFAM" id="SSF56024">
    <property type="entry name" value="Phospholipase D/nuclease"/>
    <property type="match status" value="1"/>
</dbReference>
<evidence type="ECO:0000259" key="1">
    <source>
        <dbReference type="Pfam" id="PF13091"/>
    </source>
</evidence>
<name>A0A0D8HDW8_9ACTN</name>
<dbReference type="InterPro" id="IPR025202">
    <property type="entry name" value="PLD-like_dom"/>
</dbReference>
<dbReference type="OrthoDB" id="9789376at2"/>
<dbReference type="AlphaFoldDB" id="A0A0D8HDW8"/>
<organism evidence="2 3">
    <name type="scientific">Acidithrix ferrooxidans</name>
    <dbReference type="NCBI Taxonomy" id="1280514"/>
    <lineage>
        <taxon>Bacteria</taxon>
        <taxon>Bacillati</taxon>
        <taxon>Actinomycetota</taxon>
        <taxon>Acidimicrobiia</taxon>
        <taxon>Acidimicrobiales</taxon>
        <taxon>Acidimicrobiaceae</taxon>
        <taxon>Acidithrix</taxon>
    </lineage>
</organism>
<gene>
    <name evidence="2" type="ORF">AXFE_30030</name>
</gene>
<comment type="caution">
    <text evidence="2">The sequence shown here is derived from an EMBL/GenBank/DDBJ whole genome shotgun (WGS) entry which is preliminary data.</text>
</comment>
<proteinExistence type="predicted"/>
<protein>
    <recommendedName>
        <fullName evidence="1">Phospholipase D-like domain-containing protein</fullName>
    </recommendedName>
</protein>
<dbReference type="EMBL" id="JXYS01000096">
    <property type="protein sequence ID" value="KJF16155.1"/>
    <property type="molecule type" value="Genomic_DNA"/>
</dbReference>
<dbReference type="RefSeq" id="WP_052606677.1">
    <property type="nucleotide sequence ID" value="NZ_JXYS01000096.1"/>
</dbReference>
<dbReference type="STRING" id="1280514.AXFE_30030"/>
<accession>A0A0D8HDW8</accession>
<reference evidence="2 3" key="1">
    <citation type="submission" date="2015-01" db="EMBL/GenBank/DDBJ databases">
        <title>Draft genome of the acidophilic iron oxidizer Acidithrix ferrooxidans strain Py-F3.</title>
        <authorList>
            <person name="Poehlein A."/>
            <person name="Eisen S."/>
            <person name="Schloemann M."/>
            <person name="Johnson B.D."/>
            <person name="Daniel R."/>
            <person name="Muehling M."/>
        </authorList>
    </citation>
    <scope>NUCLEOTIDE SEQUENCE [LARGE SCALE GENOMIC DNA]</scope>
    <source>
        <strain evidence="2 3">Py-F3</strain>
    </source>
</reference>
<keyword evidence="3" id="KW-1185">Reference proteome</keyword>
<dbReference type="Gene3D" id="3.30.870.10">
    <property type="entry name" value="Endonuclease Chain A"/>
    <property type="match status" value="1"/>
</dbReference>
<evidence type="ECO:0000313" key="3">
    <source>
        <dbReference type="Proteomes" id="UP000032360"/>
    </source>
</evidence>
<dbReference type="Proteomes" id="UP000032360">
    <property type="component" value="Unassembled WGS sequence"/>
</dbReference>
<evidence type="ECO:0000313" key="2">
    <source>
        <dbReference type="EMBL" id="KJF16155.1"/>
    </source>
</evidence>
<sequence length="260" mass="29358">MTDYRLDLGSSLKVLDKKKLKWRLPEDDVAKKVLIPALRVAKNFDCMVGFFGGEALKQLAPGLASFISRSGNPMRLLVSPILTENDLAKIREGIEDPDKVLFSAFGRSISDEFSLSSALARHTLQCLAYLIAARRLEIKIVDVNGGLFHPKEWIIRDKQDTIVLSGSANFTGKAIMRNIESLNLQRSWRDEDNFEICRDSVEEFERLWNNQKLSSRTIDLPEAVSTNLIKTYSGNFVPSEEEYYAAESRESRVGRGLPDL</sequence>
<feature type="domain" description="Phospholipase D-like" evidence="1">
    <location>
        <begin position="120"/>
        <end position="208"/>
    </location>
</feature>